<proteinExistence type="predicted"/>
<dbReference type="Proteomes" id="UP000299102">
    <property type="component" value="Unassembled WGS sequence"/>
</dbReference>
<accession>A0A4C1ZZ32</accession>
<organism evidence="1 2">
    <name type="scientific">Eumeta variegata</name>
    <name type="common">Bagworm moth</name>
    <name type="synonym">Eumeta japonica</name>
    <dbReference type="NCBI Taxonomy" id="151549"/>
    <lineage>
        <taxon>Eukaryota</taxon>
        <taxon>Metazoa</taxon>
        <taxon>Ecdysozoa</taxon>
        <taxon>Arthropoda</taxon>
        <taxon>Hexapoda</taxon>
        <taxon>Insecta</taxon>
        <taxon>Pterygota</taxon>
        <taxon>Neoptera</taxon>
        <taxon>Endopterygota</taxon>
        <taxon>Lepidoptera</taxon>
        <taxon>Glossata</taxon>
        <taxon>Ditrysia</taxon>
        <taxon>Tineoidea</taxon>
        <taxon>Psychidae</taxon>
        <taxon>Oiketicinae</taxon>
        <taxon>Eumeta</taxon>
    </lineage>
</organism>
<dbReference type="EMBL" id="BGZK01002224">
    <property type="protein sequence ID" value="GBP91925.1"/>
    <property type="molecule type" value="Genomic_DNA"/>
</dbReference>
<dbReference type="AlphaFoldDB" id="A0A4C1ZZ32"/>
<sequence length="156" mass="17066">MQLVERLCALLFHRYQDAGPLERGFSVILGMPPRAPSLYRTRTVWGTSLAPPAHLLGGARCGRIGFGTVAVHSRFNSDSSPILDFLSDLVFSSDPVTTVAFDPSHVFNSDCSPILDFLSDLVLSSSSISNSRVCAHPSLSFYSTTDHGFNLYKVRE</sequence>
<protein>
    <submittedName>
        <fullName evidence="1">Uncharacterized protein</fullName>
    </submittedName>
</protein>
<evidence type="ECO:0000313" key="2">
    <source>
        <dbReference type="Proteomes" id="UP000299102"/>
    </source>
</evidence>
<keyword evidence="2" id="KW-1185">Reference proteome</keyword>
<evidence type="ECO:0000313" key="1">
    <source>
        <dbReference type="EMBL" id="GBP91925.1"/>
    </source>
</evidence>
<reference evidence="1 2" key="1">
    <citation type="journal article" date="2019" name="Commun. Biol.">
        <title>The bagworm genome reveals a unique fibroin gene that provides high tensile strength.</title>
        <authorList>
            <person name="Kono N."/>
            <person name="Nakamura H."/>
            <person name="Ohtoshi R."/>
            <person name="Tomita M."/>
            <person name="Numata K."/>
            <person name="Arakawa K."/>
        </authorList>
    </citation>
    <scope>NUCLEOTIDE SEQUENCE [LARGE SCALE GENOMIC DNA]</scope>
</reference>
<name>A0A4C1ZZ32_EUMVA</name>
<comment type="caution">
    <text evidence="1">The sequence shown here is derived from an EMBL/GenBank/DDBJ whole genome shotgun (WGS) entry which is preliminary data.</text>
</comment>
<gene>
    <name evidence="1" type="ORF">EVAR_103574_1</name>
</gene>